<evidence type="ECO:0000256" key="11">
    <source>
        <dbReference type="PIRSR" id="PIRSR000445-2"/>
    </source>
</evidence>
<dbReference type="EMBL" id="BGZJ01000001">
    <property type="protein sequence ID" value="GBO93133.1"/>
    <property type="molecule type" value="Genomic_DNA"/>
</dbReference>
<evidence type="ECO:0000256" key="13">
    <source>
        <dbReference type="PIRSR" id="PIRSR000445-4"/>
    </source>
</evidence>
<feature type="site" description="Important for activity" evidence="9 13">
    <location>
        <position position="105"/>
    </location>
</feature>
<evidence type="ECO:0000256" key="8">
    <source>
        <dbReference type="ARBA" id="ARBA00068659"/>
    </source>
</evidence>
<comment type="subunit">
    <text evidence="9">Homodimer.</text>
</comment>
<dbReference type="OrthoDB" id="110209at2"/>
<dbReference type="CDD" id="cd05213">
    <property type="entry name" value="NAD_bind_Glutamyl_tRNA_reduct"/>
    <property type="match status" value="1"/>
</dbReference>
<protein>
    <recommendedName>
        <fullName evidence="8 9">Glutamyl-tRNA reductase</fullName>
        <shortName evidence="9">GluTR</shortName>
        <ecNumber evidence="3 9">1.2.1.70</ecNumber>
    </recommendedName>
</protein>
<comment type="pathway">
    <text evidence="1 9 14">Porphyrin-containing compound metabolism; protoporphyrin-IX biosynthesis; 5-aminolevulinate from L-glutamyl-tRNA(Glu): step 1/2.</text>
</comment>
<dbReference type="SUPFAM" id="SSF69742">
    <property type="entry name" value="Glutamyl tRNA-reductase catalytic, N-terminal domain"/>
    <property type="match status" value="1"/>
</dbReference>
<evidence type="ECO:0000256" key="1">
    <source>
        <dbReference type="ARBA" id="ARBA00005059"/>
    </source>
</evidence>
<dbReference type="SUPFAM" id="SSF69075">
    <property type="entry name" value="Glutamyl tRNA-reductase dimerization domain"/>
    <property type="match status" value="1"/>
</dbReference>
<feature type="active site" description="Nucleophile" evidence="9 10">
    <location>
        <position position="56"/>
    </location>
</feature>
<dbReference type="GO" id="GO:0050661">
    <property type="term" value="F:NADP binding"/>
    <property type="evidence" value="ECO:0007669"/>
    <property type="project" value="InterPro"/>
</dbReference>
<feature type="binding site" evidence="9 11">
    <location>
        <begin position="55"/>
        <end position="58"/>
    </location>
    <ligand>
        <name>substrate</name>
    </ligand>
</feature>
<evidence type="ECO:0000259" key="17">
    <source>
        <dbReference type="Pfam" id="PF05201"/>
    </source>
</evidence>
<dbReference type="PANTHER" id="PTHR43013:SF1">
    <property type="entry name" value="GLUTAMYL-TRNA REDUCTASE"/>
    <property type="match status" value="1"/>
</dbReference>
<dbReference type="Proteomes" id="UP000266091">
    <property type="component" value="Unassembled WGS sequence"/>
</dbReference>
<sequence>MQLLALGLNHTTAPLSIREAVAFSPEEIPGALSALRSTYARPEEGGIREALILSTCNRTEFFLAAENGDAALHSLCSFVARQKGIDLKEFLPHTYEYRQSDVARHTFRVASGLDSMVLGETQIVGQMKKAWRIARESKSLGLMLGHLFDGTFAAAKEVRTATAIGSHSVSLAAAGVGLANQLFGSLANQNVLFVGAGEMIELCAAHFCAQHPKKVTVANRTLEKGAALARRFGAEAVELRTLPEIVSQYDVIVSCTASSLPIIGLGMMQRAVAARRHRPILIIDLAVPRDVEEEVSRLDDVYIYTIDDLGKVVASGKESRRMAVTKAEDIIESRVQAFEGWLAARDAVPAIQALRSRAEAMREAEVKKAQRHLAAGHDAASVIEELSRALTNKLIHDPTTLLRNGTGLSAEERARENDILNEFYRSSRDGGVA</sequence>
<evidence type="ECO:0000256" key="5">
    <source>
        <dbReference type="ARBA" id="ARBA00023002"/>
    </source>
</evidence>
<evidence type="ECO:0000259" key="15">
    <source>
        <dbReference type="Pfam" id="PF00745"/>
    </source>
</evidence>
<feature type="domain" description="Quinate/shikimate 5-dehydrogenase/glutamyl-tRNA reductase" evidence="16">
    <location>
        <begin position="178"/>
        <end position="312"/>
    </location>
</feature>
<feature type="domain" description="Glutamyl-tRNA reductase N-terminal" evidence="17">
    <location>
        <begin position="6"/>
        <end position="162"/>
    </location>
</feature>
<feature type="binding site" evidence="9 11">
    <location>
        <position position="126"/>
    </location>
    <ligand>
        <name>substrate</name>
    </ligand>
</feature>
<dbReference type="RefSeq" id="WP_116269585.1">
    <property type="nucleotide sequence ID" value="NZ_BGZJ01000001.1"/>
</dbReference>
<gene>
    <name evidence="9 18" type="primary">hemA</name>
    <name evidence="18" type="ORF">MESMUL_04870</name>
</gene>
<evidence type="ECO:0000313" key="19">
    <source>
        <dbReference type="Proteomes" id="UP000266091"/>
    </source>
</evidence>
<accession>A0A401LKP6</accession>
<dbReference type="UniPathway" id="UPA00251">
    <property type="reaction ID" value="UER00316"/>
</dbReference>
<keyword evidence="5 9" id="KW-0560">Oxidoreductase</keyword>
<dbReference type="InterPro" id="IPR036343">
    <property type="entry name" value="GluRdtase_N_sf"/>
</dbReference>
<dbReference type="GO" id="GO:0019353">
    <property type="term" value="P:protoporphyrinogen IX biosynthetic process from glutamate"/>
    <property type="evidence" value="ECO:0007669"/>
    <property type="project" value="TreeGrafter"/>
</dbReference>
<dbReference type="Pfam" id="PF00745">
    <property type="entry name" value="GlutR_dimer"/>
    <property type="match status" value="1"/>
</dbReference>
<evidence type="ECO:0000256" key="14">
    <source>
        <dbReference type="RuleBase" id="RU000584"/>
    </source>
</evidence>
<dbReference type="SUPFAM" id="SSF51735">
    <property type="entry name" value="NAD(P)-binding Rossmann-fold domains"/>
    <property type="match status" value="1"/>
</dbReference>
<evidence type="ECO:0000256" key="7">
    <source>
        <dbReference type="ARBA" id="ARBA00047464"/>
    </source>
</evidence>
<comment type="similarity">
    <text evidence="2 9 14">Belongs to the glutamyl-tRNA reductase family.</text>
</comment>
<dbReference type="GO" id="GO:0008883">
    <property type="term" value="F:glutamyl-tRNA reductase activity"/>
    <property type="evidence" value="ECO:0007669"/>
    <property type="project" value="UniProtKB-UniRule"/>
</dbReference>
<dbReference type="InterPro" id="IPR036453">
    <property type="entry name" value="GluRdtase_dimer_dom_sf"/>
</dbReference>
<dbReference type="InterPro" id="IPR015895">
    <property type="entry name" value="4pyrrol_synth_GluRdtase_N"/>
</dbReference>
<dbReference type="Gene3D" id="3.40.50.720">
    <property type="entry name" value="NAD(P)-binding Rossmann-like Domain"/>
    <property type="match status" value="1"/>
</dbReference>
<organism evidence="18 19">
    <name type="scientific">Mesosutterella multiformis</name>
    <dbReference type="NCBI Taxonomy" id="2259133"/>
    <lineage>
        <taxon>Bacteria</taxon>
        <taxon>Pseudomonadati</taxon>
        <taxon>Pseudomonadota</taxon>
        <taxon>Betaproteobacteria</taxon>
        <taxon>Burkholderiales</taxon>
        <taxon>Sutterellaceae</taxon>
        <taxon>Mesosutterella</taxon>
    </lineage>
</organism>
<dbReference type="InterPro" id="IPR036291">
    <property type="entry name" value="NAD(P)-bd_dom_sf"/>
</dbReference>
<comment type="caution">
    <text evidence="18">The sequence shown here is derived from an EMBL/GenBank/DDBJ whole genome shotgun (WGS) entry which is preliminary data.</text>
</comment>
<comment type="catalytic activity">
    <reaction evidence="7 9 14">
        <text>(S)-4-amino-5-oxopentanoate + tRNA(Glu) + NADP(+) = L-glutamyl-tRNA(Glu) + NADPH + H(+)</text>
        <dbReference type="Rhea" id="RHEA:12344"/>
        <dbReference type="Rhea" id="RHEA-COMP:9663"/>
        <dbReference type="Rhea" id="RHEA-COMP:9680"/>
        <dbReference type="ChEBI" id="CHEBI:15378"/>
        <dbReference type="ChEBI" id="CHEBI:57501"/>
        <dbReference type="ChEBI" id="CHEBI:57783"/>
        <dbReference type="ChEBI" id="CHEBI:58349"/>
        <dbReference type="ChEBI" id="CHEBI:78442"/>
        <dbReference type="ChEBI" id="CHEBI:78520"/>
        <dbReference type="EC" id="1.2.1.70"/>
    </reaction>
</comment>
<dbReference type="FunFam" id="3.30.460.30:FF:000001">
    <property type="entry name" value="Glutamyl-tRNA reductase"/>
    <property type="match status" value="1"/>
</dbReference>
<dbReference type="Pfam" id="PF05201">
    <property type="entry name" value="GlutR_N"/>
    <property type="match status" value="1"/>
</dbReference>
<evidence type="ECO:0000256" key="9">
    <source>
        <dbReference type="HAMAP-Rule" id="MF_00087"/>
    </source>
</evidence>
<name>A0A388SBX2_9BURK</name>
<evidence type="ECO:0000256" key="4">
    <source>
        <dbReference type="ARBA" id="ARBA00022857"/>
    </source>
</evidence>
<dbReference type="AlphaFoldDB" id="A0A388SBX2"/>
<dbReference type="Gene3D" id="3.30.460.30">
    <property type="entry name" value="Glutamyl-tRNA reductase, N-terminal domain"/>
    <property type="match status" value="1"/>
</dbReference>
<evidence type="ECO:0000313" key="18">
    <source>
        <dbReference type="EMBL" id="GBO93133.1"/>
    </source>
</evidence>
<evidence type="ECO:0000256" key="2">
    <source>
        <dbReference type="ARBA" id="ARBA00005916"/>
    </source>
</evidence>
<dbReference type="Pfam" id="PF01488">
    <property type="entry name" value="Shikimate_DH"/>
    <property type="match status" value="1"/>
</dbReference>
<reference evidence="18 19" key="1">
    <citation type="journal article" date="2018" name="Int. J. Syst. Evol. Microbiol.">
        <title>Mesosutterella multiformis gen. nov., sp. nov., a member of the family Sutterellaceae and Sutterella megalosphaeroides sp. nov., isolated from human faeces.</title>
        <authorList>
            <person name="Sakamoto M."/>
            <person name="Ikeyama N."/>
            <person name="Kunihiro T."/>
            <person name="Iino T."/>
            <person name="Yuki M."/>
            <person name="Ohkuma M."/>
        </authorList>
    </citation>
    <scope>NUCLEOTIDE SEQUENCE [LARGE SCALE GENOMIC DNA]</scope>
    <source>
        <strain evidence="18 19">4NBBH2</strain>
    </source>
</reference>
<dbReference type="InterPro" id="IPR000343">
    <property type="entry name" value="4pyrrol_synth_GluRdtase"/>
</dbReference>
<dbReference type="EC" id="1.2.1.70" evidence="3 9"/>
<dbReference type="NCBIfam" id="TIGR01035">
    <property type="entry name" value="hemA"/>
    <property type="match status" value="1"/>
</dbReference>
<comment type="domain">
    <text evidence="9">Possesses an unusual extended V-shaped dimeric structure with each monomer consisting of three distinct domains arranged along a curved 'spinal' alpha-helix. The N-terminal catalytic domain specifically recognizes the glutamate moiety of the substrate. The second domain is the NADPH-binding domain, and the third C-terminal domain is responsible for dimerization.</text>
</comment>
<evidence type="ECO:0000256" key="10">
    <source>
        <dbReference type="PIRSR" id="PIRSR000445-1"/>
    </source>
</evidence>
<evidence type="ECO:0000256" key="12">
    <source>
        <dbReference type="PIRSR" id="PIRSR000445-3"/>
    </source>
</evidence>
<dbReference type="PIRSF" id="PIRSF000445">
    <property type="entry name" value="4pyrrol_synth_GluRdtase"/>
    <property type="match status" value="1"/>
</dbReference>
<keyword evidence="19" id="KW-1185">Reference proteome</keyword>
<comment type="miscellaneous">
    <text evidence="9">During catalysis, the active site Cys acts as a nucleophile attacking the alpha-carbonyl group of tRNA-bound glutamate with the formation of a thioester intermediate between enzyme and glutamate, and the concomitant release of tRNA(Glu). The thioester intermediate is finally reduced by direct hydride transfer from NADPH, to form the product GSA.</text>
</comment>
<evidence type="ECO:0000256" key="6">
    <source>
        <dbReference type="ARBA" id="ARBA00023244"/>
    </source>
</evidence>
<evidence type="ECO:0000256" key="3">
    <source>
        <dbReference type="ARBA" id="ARBA00012970"/>
    </source>
</evidence>
<accession>A0A388SBX2</accession>
<feature type="domain" description="Tetrapyrrole biosynthesis glutamyl-tRNA reductase dimerisation" evidence="15">
    <location>
        <begin position="326"/>
        <end position="410"/>
    </location>
</feature>
<feature type="binding site" evidence="9 11">
    <location>
        <begin position="120"/>
        <end position="122"/>
    </location>
    <ligand>
        <name>substrate</name>
    </ligand>
</feature>
<feature type="binding site" evidence="9 12">
    <location>
        <begin position="195"/>
        <end position="200"/>
    </location>
    <ligand>
        <name>NADP(+)</name>
        <dbReference type="ChEBI" id="CHEBI:58349"/>
    </ligand>
</feature>
<comment type="function">
    <text evidence="9">Catalyzes the NADPH-dependent reduction of glutamyl-tRNA(Glu) to glutamate 1-semialdehyde (GSA).</text>
</comment>
<proteinExistence type="inferred from homology"/>
<keyword evidence="6 9" id="KW-0627">Porphyrin biosynthesis</keyword>
<evidence type="ECO:0000259" key="16">
    <source>
        <dbReference type="Pfam" id="PF01488"/>
    </source>
</evidence>
<dbReference type="FunFam" id="3.40.50.720:FF:000031">
    <property type="entry name" value="Glutamyl-tRNA reductase"/>
    <property type="match status" value="1"/>
</dbReference>
<dbReference type="PANTHER" id="PTHR43013">
    <property type="entry name" value="GLUTAMYL-TRNA REDUCTASE"/>
    <property type="match status" value="1"/>
</dbReference>
<dbReference type="InterPro" id="IPR006151">
    <property type="entry name" value="Shikm_DH/Glu-tRNA_Rdtase"/>
</dbReference>
<feature type="binding site" evidence="9 11">
    <location>
        <position position="115"/>
    </location>
    <ligand>
        <name>substrate</name>
    </ligand>
</feature>
<keyword evidence="4 9" id="KW-0521">NADP</keyword>
<dbReference type="InterPro" id="IPR015896">
    <property type="entry name" value="4pyrrol_synth_GluRdtase_dimer"/>
</dbReference>
<dbReference type="HAMAP" id="MF_00087">
    <property type="entry name" value="Glu_tRNA_reductase"/>
    <property type="match status" value="1"/>
</dbReference>